<accession>A0A9P7GLP1</accession>
<name>A0A9P7GLP1_9AGAR</name>
<sequence>MSDFVTPSLGQMEADLHECAGHFGIRILVIGQANCGKTTILQKLYNATKEPEIFDVDGNKVCQM</sequence>
<organism evidence="1 2">
    <name type="scientific">Sphagnurus paluster</name>
    <dbReference type="NCBI Taxonomy" id="117069"/>
    <lineage>
        <taxon>Eukaryota</taxon>
        <taxon>Fungi</taxon>
        <taxon>Dikarya</taxon>
        <taxon>Basidiomycota</taxon>
        <taxon>Agaricomycotina</taxon>
        <taxon>Agaricomycetes</taxon>
        <taxon>Agaricomycetidae</taxon>
        <taxon>Agaricales</taxon>
        <taxon>Tricholomatineae</taxon>
        <taxon>Lyophyllaceae</taxon>
        <taxon>Sphagnurus</taxon>
    </lineage>
</organism>
<evidence type="ECO:0000313" key="2">
    <source>
        <dbReference type="Proteomes" id="UP000717328"/>
    </source>
</evidence>
<feature type="non-terminal residue" evidence="1">
    <location>
        <position position="1"/>
    </location>
</feature>
<evidence type="ECO:0008006" key="3">
    <source>
        <dbReference type="Google" id="ProtNLM"/>
    </source>
</evidence>
<dbReference type="SUPFAM" id="SSF52540">
    <property type="entry name" value="P-loop containing nucleoside triphosphate hydrolases"/>
    <property type="match status" value="1"/>
</dbReference>
<reference evidence="1" key="1">
    <citation type="submission" date="2021-02" db="EMBL/GenBank/DDBJ databases">
        <authorList>
            <person name="Nieuwenhuis M."/>
            <person name="Van De Peppel L.J.J."/>
        </authorList>
    </citation>
    <scope>NUCLEOTIDE SEQUENCE</scope>
    <source>
        <strain evidence="1">D49</strain>
    </source>
</reference>
<dbReference type="AlphaFoldDB" id="A0A9P7GLP1"/>
<dbReference type="Proteomes" id="UP000717328">
    <property type="component" value="Unassembled WGS sequence"/>
</dbReference>
<dbReference type="EMBL" id="JABCKI010001319">
    <property type="protein sequence ID" value="KAG5649237.1"/>
    <property type="molecule type" value="Genomic_DNA"/>
</dbReference>
<dbReference type="OrthoDB" id="3267153at2759"/>
<dbReference type="InterPro" id="IPR027417">
    <property type="entry name" value="P-loop_NTPase"/>
</dbReference>
<evidence type="ECO:0000313" key="1">
    <source>
        <dbReference type="EMBL" id="KAG5649237.1"/>
    </source>
</evidence>
<proteinExistence type="predicted"/>
<gene>
    <name evidence="1" type="ORF">H0H81_005206</name>
</gene>
<reference evidence="1" key="2">
    <citation type="submission" date="2021-10" db="EMBL/GenBank/DDBJ databases">
        <title>Phylogenomics reveals ancestral predisposition of the termite-cultivated fungus Termitomyces towards a domesticated lifestyle.</title>
        <authorList>
            <person name="Auxier B."/>
            <person name="Grum-Grzhimaylo A."/>
            <person name="Cardenas M.E."/>
            <person name="Lodge J.D."/>
            <person name="Laessoe T."/>
            <person name="Pedersen O."/>
            <person name="Smith M.E."/>
            <person name="Kuyper T.W."/>
            <person name="Franco-Molano E.A."/>
            <person name="Baroni T.J."/>
            <person name="Aanen D.K."/>
        </authorList>
    </citation>
    <scope>NUCLEOTIDE SEQUENCE</scope>
    <source>
        <strain evidence="1">D49</strain>
    </source>
</reference>
<protein>
    <recommendedName>
        <fullName evidence="3">G domain-containing protein</fullName>
    </recommendedName>
</protein>
<comment type="caution">
    <text evidence="1">The sequence shown here is derived from an EMBL/GenBank/DDBJ whole genome shotgun (WGS) entry which is preliminary data.</text>
</comment>
<keyword evidence="2" id="KW-1185">Reference proteome</keyword>